<feature type="coiled-coil region" evidence="1">
    <location>
        <begin position="286"/>
        <end position="327"/>
    </location>
</feature>
<organism evidence="3 4">
    <name type="scientific">Trypanosoma theileri</name>
    <dbReference type="NCBI Taxonomy" id="67003"/>
    <lineage>
        <taxon>Eukaryota</taxon>
        <taxon>Discoba</taxon>
        <taxon>Euglenozoa</taxon>
        <taxon>Kinetoplastea</taxon>
        <taxon>Metakinetoplastina</taxon>
        <taxon>Trypanosomatida</taxon>
        <taxon>Trypanosomatidae</taxon>
        <taxon>Trypanosoma</taxon>
    </lineage>
</organism>
<dbReference type="Proteomes" id="UP000192257">
    <property type="component" value="Unassembled WGS sequence"/>
</dbReference>
<keyword evidence="4" id="KW-1185">Reference proteome</keyword>
<dbReference type="AlphaFoldDB" id="A0A1X0NR24"/>
<comment type="caution">
    <text evidence="3">The sequence shown here is derived from an EMBL/GenBank/DDBJ whole genome shotgun (WGS) entry which is preliminary data.</text>
</comment>
<dbReference type="RefSeq" id="XP_028881210.1">
    <property type="nucleotide sequence ID" value="XM_029027355.1"/>
</dbReference>
<dbReference type="VEuPathDB" id="TriTrypDB:TM35_000231150"/>
<reference evidence="3 4" key="1">
    <citation type="submission" date="2017-03" db="EMBL/GenBank/DDBJ databases">
        <title>An alternative strategy for trypanosome survival in the mammalian bloodstream revealed through genome and transcriptome analysis of the ubiquitous bovine parasite Trypanosoma (Megatrypanum) theileri.</title>
        <authorList>
            <person name="Kelly S."/>
            <person name="Ivens A."/>
            <person name="Mott A."/>
            <person name="O'Neill E."/>
            <person name="Emms D."/>
            <person name="Macleod O."/>
            <person name="Voorheis P."/>
            <person name="Matthews J."/>
            <person name="Matthews K."/>
            <person name="Carrington M."/>
        </authorList>
    </citation>
    <scope>NUCLEOTIDE SEQUENCE [LARGE SCALE GENOMIC DNA]</scope>
    <source>
        <strain evidence="3">Edinburgh</strain>
    </source>
</reference>
<evidence type="ECO:0000313" key="3">
    <source>
        <dbReference type="EMBL" id="ORC87144.1"/>
    </source>
</evidence>
<feature type="compositionally biased region" description="Polar residues" evidence="2">
    <location>
        <begin position="221"/>
        <end position="248"/>
    </location>
</feature>
<evidence type="ECO:0000256" key="1">
    <source>
        <dbReference type="SAM" id="Coils"/>
    </source>
</evidence>
<sequence>MIAHDKIPRVSPPPAVRVPTLEPSTPSFITTGMLRSNLHEKQIHVSTLSDHYKPLQVNSARRPSFHRDPFEKTDATIIDSVHIEQVMDDIADSHTVPHTTTSTAPFSILPTTSPTATVTVEDFTQTSSLYQPMTTFSHKKTSDSQTQWSPSTTSKTPVVRPALSSTARSRRDVTPTRPAWNQNCPTPRAKPTVSTPQTEPRRLTREKSVEARSRPWRESVVRTNSTRSKLNTEIGSKINSTTSMSIPQPSRVDPTSARKTSPVGVTTSIRNNMARTTKDSATQKDKITLQARLDFLEKSLQDAQERAIRAEARCEELDISLQTLMQQHRDSTSRLEERNVQLHAQVQYMMQWMQDMDAKRVTRNTVSTNLLEKEEKYNDNDNEKGEDEDDDDEEEKNQILTTPEVLRTLSTSDDLIHSSSRMFMRLNSEGVERREMPVRSTAVRVPPSPPMMLQLQRQ</sequence>
<feature type="region of interest" description="Disordered" evidence="2">
    <location>
        <begin position="432"/>
        <end position="458"/>
    </location>
</feature>
<keyword evidence="1" id="KW-0175">Coiled coil</keyword>
<feature type="region of interest" description="Disordered" evidence="2">
    <location>
        <begin position="367"/>
        <end position="400"/>
    </location>
</feature>
<feature type="region of interest" description="Disordered" evidence="2">
    <location>
        <begin position="136"/>
        <end position="263"/>
    </location>
</feature>
<accession>A0A1X0NR24</accession>
<protein>
    <submittedName>
        <fullName evidence="3">Uncharacterized protein</fullName>
    </submittedName>
</protein>
<feature type="compositionally biased region" description="Polar residues" evidence="2">
    <location>
        <begin position="143"/>
        <end position="156"/>
    </location>
</feature>
<evidence type="ECO:0000313" key="4">
    <source>
        <dbReference type="Proteomes" id="UP000192257"/>
    </source>
</evidence>
<proteinExistence type="predicted"/>
<feature type="compositionally biased region" description="Acidic residues" evidence="2">
    <location>
        <begin position="384"/>
        <end position="395"/>
    </location>
</feature>
<name>A0A1X0NR24_9TRYP</name>
<feature type="compositionally biased region" description="Basic and acidic residues" evidence="2">
    <location>
        <begin position="371"/>
        <end position="383"/>
    </location>
</feature>
<feature type="compositionally biased region" description="Basic and acidic residues" evidence="2">
    <location>
        <begin position="199"/>
        <end position="220"/>
    </location>
</feature>
<dbReference type="EMBL" id="NBCO01000023">
    <property type="protein sequence ID" value="ORC87144.1"/>
    <property type="molecule type" value="Genomic_DNA"/>
</dbReference>
<dbReference type="GeneID" id="39987135"/>
<evidence type="ECO:0000256" key="2">
    <source>
        <dbReference type="SAM" id="MobiDB-lite"/>
    </source>
</evidence>
<dbReference type="OrthoDB" id="248156at2759"/>
<gene>
    <name evidence="3" type="ORF">TM35_000231150</name>
</gene>